<name>A0A914PDY0_9BILA</name>
<dbReference type="InterPro" id="IPR040357">
    <property type="entry name" value="Vma22/CCDC115"/>
</dbReference>
<reference evidence="3" key="1">
    <citation type="submission" date="2022-11" db="UniProtKB">
        <authorList>
            <consortium name="WormBaseParasite"/>
        </authorList>
    </citation>
    <scope>IDENTIFICATION</scope>
</reference>
<dbReference type="PANTHER" id="PTHR31996">
    <property type="entry name" value="COILED-COIL DOMAIN-CONTAINING PROTEIN 115"/>
    <property type="match status" value="1"/>
</dbReference>
<dbReference type="AlphaFoldDB" id="A0A914PDY0"/>
<evidence type="ECO:0000256" key="1">
    <source>
        <dbReference type="ARBA" id="ARBA00093634"/>
    </source>
</evidence>
<accession>A0A914PDY0</accession>
<dbReference type="PANTHER" id="PTHR31996:SF2">
    <property type="entry name" value="COILED-COIL DOMAIN-CONTAINING PROTEIN 115"/>
    <property type="match status" value="1"/>
</dbReference>
<organism evidence="2 3">
    <name type="scientific">Panagrolaimus davidi</name>
    <dbReference type="NCBI Taxonomy" id="227884"/>
    <lineage>
        <taxon>Eukaryota</taxon>
        <taxon>Metazoa</taxon>
        <taxon>Ecdysozoa</taxon>
        <taxon>Nematoda</taxon>
        <taxon>Chromadorea</taxon>
        <taxon>Rhabditida</taxon>
        <taxon>Tylenchina</taxon>
        <taxon>Panagrolaimomorpha</taxon>
        <taxon>Panagrolaimoidea</taxon>
        <taxon>Panagrolaimidae</taxon>
        <taxon>Panagrolaimus</taxon>
    </lineage>
</organism>
<dbReference type="GO" id="GO:0070072">
    <property type="term" value="P:vacuolar proton-transporting V-type ATPase complex assembly"/>
    <property type="evidence" value="ECO:0007669"/>
    <property type="project" value="InterPro"/>
</dbReference>
<dbReference type="Proteomes" id="UP000887578">
    <property type="component" value="Unplaced"/>
</dbReference>
<dbReference type="WBParaSite" id="PDA_v2.g15870.t1">
    <property type="protein sequence ID" value="PDA_v2.g15870.t1"/>
    <property type="gene ID" value="PDA_v2.g15870"/>
</dbReference>
<evidence type="ECO:0000313" key="3">
    <source>
        <dbReference type="WBParaSite" id="PDA_v2.g15870.t1"/>
    </source>
</evidence>
<keyword evidence="2" id="KW-1185">Reference proteome</keyword>
<protein>
    <recommendedName>
        <fullName evidence="1">Vacuolar ATPase assembly protein VMA22</fullName>
    </recommendedName>
</protein>
<dbReference type="GO" id="GO:0051082">
    <property type="term" value="F:unfolded protein binding"/>
    <property type="evidence" value="ECO:0007669"/>
    <property type="project" value="TreeGrafter"/>
</dbReference>
<proteinExistence type="predicted"/>
<evidence type="ECO:0000313" key="2">
    <source>
        <dbReference type="Proteomes" id="UP000887578"/>
    </source>
</evidence>
<sequence length="190" mass="21782">MDDYFNKMIELERILSDCRINVSMAKSQNGFALSSVGFIDKRDIEPTAFVNINKDTGLFELFHSEIIEESKEEEAKTYIRKRGGKKANAEKEMKIRIKQKKSSKKRHVKPHFRPFGLLESRSAKQARAKADEAIQRCCELSTIQSKIFLLEESITRLNAEVLESLGDVKISDASKPSDCVKKLLKEVQWL</sequence>